<dbReference type="InterPro" id="IPR011659">
    <property type="entry name" value="WD40"/>
</dbReference>
<keyword evidence="3" id="KW-1185">Reference proteome</keyword>
<dbReference type="Gene3D" id="2.120.10.80">
    <property type="entry name" value="Kelch-type beta propeller"/>
    <property type="match status" value="1"/>
</dbReference>
<feature type="chain" id="PRO_5014817487" evidence="1">
    <location>
        <begin position="23"/>
        <end position="615"/>
    </location>
</feature>
<sequence>MRFKMKFLTMTAMLLLSSNVFADMVFMREWDNQKHIMHKNNDGVTTQITSGDLVHLYPDITPDGKNVVYVEGKIFDNGTQDLYLVTKNLETGKTKKWHSEDLKGMILHPKFSKNGQFIFFSAPSPKNKVFYFEPGKFTSNSDVTTFKAEALVKEDEAYFPRPSSDGNFVVYQRNVTGTREVVLYDRLEETKLVIDKGMAPAISFDERKIAYTSKKNGSWDIFEYDRVAKTVTQKTFDETTDEMAPTYTPSGDLVFASSKTGNFQLYQLNGDEWVRLTEIVGTDDYAPQFSGETNFSQGIRASFMEPMRSSFGTIMHNGLLYMCGGHQGPEHTYPKESFTDNFNVYDKRINGWRELAPRPIKAHGYTLAAKGNYIYAFGGFTYSENHKPNWKSVSTVDRYDIRTNTWTTVAQLTKPRSSNVAVTIGDKVYLVGGWDSTPKFNNDYDGTFHSSIDVFDLTTETISSAPFEIPRPLRRAFTGIEYQGQILLVGGLGQGASHFDLISKVTLLDPKTGMTTELPELPFATFAPAAETIGNELFVFGGMFKTGDMAYEYVSHIYGYNFDSQEWRHTGRYLKESKGFAQVFKYDNRTIGVLGGHRYYLNEDKPVNTFEIFKK</sequence>
<dbReference type="SMART" id="SM00612">
    <property type="entry name" value="Kelch"/>
    <property type="match status" value="3"/>
</dbReference>
<feature type="signal peptide" evidence="1">
    <location>
        <begin position="1"/>
        <end position="22"/>
    </location>
</feature>
<dbReference type="Pfam" id="PF24681">
    <property type="entry name" value="Kelch_KLHDC2_KLHL20_DRC7"/>
    <property type="match status" value="1"/>
</dbReference>
<dbReference type="Gene3D" id="2.120.10.30">
    <property type="entry name" value="TolB, C-terminal domain"/>
    <property type="match status" value="2"/>
</dbReference>
<name>A0A2K9NW79_BACTC</name>
<evidence type="ECO:0000256" key="1">
    <source>
        <dbReference type="SAM" id="SignalP"/>
    </source>
</evidence>
<reference evidence="2 3" key="1">
    <citation type="submission" date="2018-01" db="EMBL/GenBank/DDBJ databases">
        <title>Complete genome sequence of Bacteriovorax stolpii DSM12778.</title>
        <authorList>
            <person name="Tang B."/>
            <person name="Chang J."/>
        </authorList>
    </citation>
    <scope>NUCLEOTIDE SEQUENCE [LARGE SCALE GENOMIC DNA]</scope>
    <source>
        <strain evidence="2 3">DSM 12778</strain>
    </source>
</reference>
<dbReference type="SUPFAM" id="SSF117281">
    <property type="entry name" value="Kelch motif"/>
    <property type="match status" value="1"/>
</dbReference>
<dbReference type="EMBL" id="CP025704">
    <property type="protein sequence ID" value="AUN99772.1"/>
    <property type="molecule type" value="Genomic_DNA"/>
</dbReference>
<dbReference type="AlphaFoldDB" id="A0A2K9NW79"/>
<protein>
    <submittedName>
        <fullName evidence="2">Uncharacterized protein</fullName>
    </submittedName>
</protein>
<dbReference type="PANTHER" id="PTHR45632">
    <property type="entry name" value="LD33804P"/>
    <property type="match status" value="1"/>
</dbReference>
<keyword evidence="1" id="KW-0732">Signal</keyword>
<proteinExistence type="predicted"/>
<dbReference type="SUPFAM" id="SSF69304">
    <property type="entry name" value="Tricorn protease N-terminal domain"/>
    <property type="match status" value="1"/>
</dbReference>
<dbReference type="InterPro" id="IPR015915">
    <property type="entry name" value="Kelch-typ_b-propeller"/>
</dbReference>
<dbReference type="InterPro" id="IPR006652">
    <property type="entry name" value="Kelch_1"/>
</dbReference>
<dbReference type="InterPro" id="IPR011042">
    <property type="entry name" value="6-blade_b-propeller_TolB-like"/>
</dbReference>
<evidence type="ECO:0000313" key="2">
    <source>
        <dbReference type="EMBL" id="AUN99772.1"/>
    </source>
</evidence>
<organism evidence="2 3">
    <name type="scientific">Bacteriovorax stolpii</name>
    <name type="common">Bdellovibrio stolpii</name>
    <dbReference type="NCBI Taxonomy" id="960"/>
    <lineage>
        <taxon>Bacteria</taxon>
        <taxon>Pseudomonadati</taxon>
        <taxon>Bdellovibrionota</taxon>
        <taxon>Bacteriovoracia</taxon>
        <taxon>Bacteriovoracales</taxon>
        <taxon>Bacteriovoracaceae</taxon>
        <taxon>Bacteriovorax</taxon>
    </lineage>
</organism>
<dbReference type="Proteomes" id="UP000235584">
    <property type="component" value="Chromosome"/>
</dbReference>
<accession>A0A2K9NW79</accession>
<evidence type="ECO:0000313" key="3">
    <source>
        <dbReference type="Proteomes" id="UP000235584"/>
    </source>
</evidence>
<gene>
    <name evidence="2" type="ORF">C0V70_16990</name>
</gene>
<dbReference type="KEGG" id="bsto:C0V70_16990"/>
<dbReference type="Pfam" id="PF07676">
    <property type="entry name" value="PD40"/>
    <property type="match status" value="2"/>
</dbReference>